<dbReference type="SUPFAM" id="SSF48371">
    <property type="entry name" value="ARM repeat"/>
    <property type="match status" value="1"/>
</dbReference>
<dbReference type="InParanoid" id="F0YQ51"/>
<feature type="repeat" description="ARM" evidence="1">
    <location>
        <begin position="330"/>
        <end position="372"/>
    </location>
</feature>
<dbReference type="PANTHER" id="PTHR23315">
    <property type="entry name" value="U BOX DOMAIN-CONTAINING"/>
    <property type="match status" value="1"/>
</dbReference>
<dbReference type="eggNOG" id="KOG0167">
    <property type="taxonomic scope" value="Eukaryota"/>
</dbReference>
<reference evidence="2 3" key="1">
    <citation type="journal article" date="2011" name="Proc. Natl. Acad. Sci. U.S.A.">
        <title>Niche of harmful alga Aureococcus anophagefferens revealed through ecogenomics.</title>
        <authorList>
            <person name="Gobler C.J."/>
            <person name="Berry D.L."/>
            <person name="Dyhrman S.T."/>
            <person name="Wilhelm S.W."/>
            <person name="Salamov A."/>
            <person name="Lobanov A.V."/>
            <person name="Zhang Y."/>
            <person name="Collier J.L."/>
            <person name="Wurch L.L."/>
            <person name="Kustka A.B."/>
            <person name="Dill B.D."/>
            <person name="Shah M."/>
            <person name="VerBerkmoes N.C."/>
            <person name="Kuo A."/>
            <person name="Terry A."/>
            <person name="Pangilinan J."/>
            <person name="Lindquist E.A."/>
            <person name="Lucas S."/>
            <person name="Paulsen I.T."/>
            <person name="Hattenrath-Lehmann T.K."/>
            <person name="Talmage S.C."/>
            <person name="Walker E.A."/>
            <person name="Koch F."/>
            <person name="Burson A.M."/>
            <person name="Marcoval M.A."/>
            <person name="Tang Y.Z."/>
            <person name="Lecleir G.R."/>
            <person name="Coyne K.J."/>
            <person name="Berg G.M."/>
            <person name="Bertrand E.M."/>
            <person name="Saito M.A."/>
            <person name="Gladyshev V.N."/>
            <person name="Grigoriev I.V."/>
        </authorList>
    </citation>
    <scope>NUCLEOTIDE SEQUENCE [LARGE SCALE GENOMIC DNA]</scope>
    <source>
        <strain evidence="3">CCMP 1984</strain>
    </source>
</reference>
<evidence type="ECO:0000256" key="1">
    <source>
        <dbReference type="PROSITE-ProRule" id="PRU00259"/>
    </source>
</evidence>
<organism evidence="3">
    <name type="scientific">Aureococcus anophagefferens</name>
    <name type="common">Harmful bloom alga</name>
    <dbReference type="NCBI Taxonomy" id="44056"/>
    <lineage>
        <taxon>Eukaryota</taxon>
        <taxon>Sar</taxon>
        <taxon>Stramenopiles</taxon>
        <taxon>Ochrophyta</taxon>
        <taxon>Pelagophyceae</taxon>
        <taxon>Pelagomonadales</taxon>
        <taxon>Pelagomonadaceae</taxon>
        <taxon>Aureococcus</taxon>
    </lineage>
</organism>
<protein>
    <submittedName>
        <fullName evidence="2">Uncharacterized protein</fullName>
    </submittedName>
</protein>
<dbReference type="InterPro" id="IPR016024">
    <property type="entry name" value="ARM-type_fold"/>
</dbReference>
<dbReference type="OrthoDB" id="7537227at2759"/>
<dbReference type="GeneID" id="20226899"/>
<dbReference type="Proteomes" id="UP000002729">
    <property type="component" value="Unassembled WGS sequence"/>
</dbReference>
<evidence type="ECO:0000313" key="2">
    <source>
        <dbReference type="EMBL" id="EGB02758.1"/>
    </source>
</evidence>
<feature type="non-terminal residue" evidence="2">
    <location>
        <position position="419"/>
    </location>
</feature>
<dbReference type="RefSeq" id="XP_009042545.1">
    <property type="nucleotide sequence ID" value="XM_009044297.1"/>
</dbReference>
<dbReference type="InterPro" id="IPR000225">
    <property type="entry name" value="Armadillo"/>
</dbReference>
<feature type="repeat" description="ARM" evidence="1">
    <location>
        <begin position="288"/>
        <end position="330"/>
    </location>
</feature>
<dbReference type="PROSITE" id="PS50176">
    <property type="entry name" value="ARM_REPEAT"/>
    <property type="match status" value="3"/>
</dbReference>
<dbReference type="InterPro" id="IPR011989">
    <property type="entry name" value="ARM-like"/>
</dbReference>
<dbReference type="EMBL" id="GL833327">
    <property type="protein sequence ID" value="EGB02758.1"/>
    <property type="molecule type" value="Genomic_DNA"/>
</dbReference>
<dbReference type="Gene3D" id="1.25.10.10">
    <property type="entry name" value="Leucine-rich Repeat Variant"/>
    <property type="match status" value="2"/>
</dbReference>
<dbReference type="Pfam" id="PF00514">
    <property type="entry name" value="Arm"/>
    <property type="match status" value="2"/>
</dbReference>
<keyword evidence="3" id="KW-1185">Reference proteome</keyword>
<feature type="repeat" description="ARM" evidence="1">
    <location>
        <begin position="372"/>
        <end position="414"/>
    </location>
</feature>
<dbReference type="SMART" id="SM00185">
    <property type="entry name" value="ARM"/>
    <property type="match status" value="3"/>
</dbReference>
<proteinExistence type="predicted"/>
<dbReference type="KEGG" id="aaf:AURANDRAFT_68591"/>
<accession>F0YQ51</accession>
<dbReference type="PANTHER" id="PTHR23315:SF7">
    <property type="entry name" value="U-BOX DOMAIN-CONTAINING PROTEIN 4"/>
    <property type="match status" value="1"/>
</dbReference>
<evidence type="ECO:0000313" key="3">
    <source>
        <dbReference type="Proteomes" id="UP000002729"/>
    </source>
</evidence>
<dbReference type="AlphaFoldDB" id="F0YQ51"/>
<sequence>MRCDDDDAGRTVEVVLGPAAPCAGADAASPRPCDERAAATAATLRGAARALGVELRCVDTRETDPITVGVARDLRRRRLLPGWQARRGAAADVAVGADRATARRLARRFGPRLVALRCASPVPRRCWAYFEVRLEWARGADDDARRGEPEALVGVAPERDEPRNRLACGAAPHAAAFSSLGGRTVAGTFAPGGGFAPGDAVGVLVHHGAARVDVALLRGDGDGRRLVARDGFAPPPGDGRLHATLALGSRDVVARGVFDAAELPPRPVVAAAAALPDYAAVYALAGAGGIPLLIDLLRNGSVDAKQKAAGVLCVLAYLNDDYKVAIAEASGIPLLIDLLRNGSADARWDAAAALRNLAFNNDANKVAIAAAGAIPPLVDRLRNASAAAKTQAADALCNLALSNAANKVAIAEAGAIPLL</sequence>
<gene>
    <name evidence="2" type="ORF">AURANDRAFT_68591</name>
</gene>
<name>F0YQ51_AURAN</name>